<reference evidence="1 2" key="1">
    <citation type="submission" date="2016-12" db="EMBL/GenBank/DDBJ databases">
        <authorList>
            <person name="Song W.-J."/>
            <person name="Kurnit D.M."/>
        </authorList>
    </citation>
    <scope>NUCLEOTIDE SEQUENCE [LARGE SCALE GENOMIC DNA]</scope>
    <source>
        <strain evidence="1 2">PCL1601</strain>
    </source>
</reference>
<dbReference type="Pfam" id="PF12779">
    <property type="entry name" value="WXXGXW"/>
    <property type="match status" value="1"/>
</dbReference>
<evidence type="ECO:0000313" key="2">
    <source>
        <dbReference type="Proteomes" id="UP000185578"/>
    </source>
</evidence>
<proteinExistence type="predicted"/>
<dbReference type="OrthoDB" id="121499at2"/>
<protein>
    <recommendedName>
        <fullName evidence="3">Lipoprotein</fullName>
    </recommendedName>
</protein>
<gene>
    <name evidence="1" type="ORF">BTN82_06465</name>
</gene>
<evidence type="ECO:0000313" key="1">
    <source>
        <dbReference type="EMBL" id="OLF55587.1"/>
    </source>
</evidence>
<dbReference type="Proteomes" id="UP000185578">
    <property type="component" value="Unassembled WGS sequence"/>
</dbReference>
<dbReference type="InterPro" id="IPR024447">
    <property type="entry name" value="YXWGXW_rpt"/>
</dbReference>
<evidence type="ECO:0008006" key="3">
    <source>
        <dbReference type="Google" id="ProtNLM"/>
    </source>
</evidence>
<dbReference type="AlphaFoldDB" id="A0A1Q8EUX4"/>
<dbReference type="RefSeq" id="WP_075118334.1">
    <property type="nucleotide sequence ID" value="NZ_MSCT01000006.1"/>
</dbReference>
<comment type="caution">
    <text evidence="1">The sequence shown here is derived from an EMBL/GenBank/DDBJ whole genome shotgun (WGS) entry which is preliminary data.</text>
</comment>
<dbReference type="EMBL" id="MSCT01000006">
    <property type="protein sequence ID" value="OLF55587.1"/>
    <property type="molecule type" value="Genomic_DNA"/>
</dbReference>
<accession>A0A1Q8EUX4</accession>
<sequence>MLLRYTALVAVVVVASGCVQERVVRERAVVGPAMPVAYAEVVAPRPPPVRVIEVEPMHRPGYVWSRAYWHWDGQHYVAVHGHWESLRPGYHYVHPFWEPRGDGWHLHAGGWAS</sequence>
<name>A0A1Q8EUX4_9PSED</name>
<organism evidence="1 2">
    <name type="scientific">Pseudomonas chlororaphis</name>
    <dbReference type="NCBI Taxonomy" id="587753"/>
    <lineage>
        <taxon>Bacteria</taxon>
        <taxon>Pseudomonadati</taxon>
        <taxon>Pseudomonadota</taxon>
        <taxon>Gammaproteobacteria</taxon>
        <taxon>Pseudomonadales</taxon>
        <taxon>Pseudomonadaceae</taxon>
        <taxon>Pseudomonas</taxon>
    </lineage>
</organism>
<dbReference type="PROSITE" id="PS51257">
    <property type="entry name" value="PROKAR_LIPOPROTEIN"/>
    <property type="match status" value="1"/>
</dbReference>